<reference evidence="1 2" key="1">
    <citation type="submission" date="2024-06" db="EMBL/GenBank/DDBJ databases">
        <title>The Natural Products Discovery Center: Release of the First 8490 Sequenced Strains for Exploring Actinobacteria Biosynthetic Diversity.</title>
        <authorList>
            <person name="Kalkreuter E."/>
            <person name="Kautsar S.A."/>
            <person name="Yang D."/>
            <person name="Bader C.D."/>
            <person name="Teijaro C.N."/>
            <person name="Fluegel L."/>
            <person name="Davis C.M."/>
            <person name="Simpson J.R."/>
            <person name="Lauterbach L."/>
            <person name="Steele A.D."/>
            <person name="Gui C."/>
            <person name="Meng S."/>
            <person name="Li G."/>
            <person name="Viehrig K."/>
            <person name="Ye F."/>
            <person name="Su P."/>
            <person name="Kiefer A.F."/>
            <person name="Nichols A."/>
            <person name="Cepeda A.J."/>
            <person name="Yan W."/>
            <person name="Fan B."/>
            <person name="Jiang Y."/>
            <person name="Adhikari A."/>
            <person name="Zheng C.-J."/>
            <person name="Schuster L."/>
            <person name="Cowan T.M."/>
            <person name="Smanski M.J."/>
            <person name="Chevrette M.G."/>
            <person name="De Carvalho L.P.S."/>
            <person name="Shen B."/>
        </authorList>
    </citation>
    <scope>NUCLEOTIDE SEQUENCE [LARGE SCALE GENOMIC DNA]</scope>
    <source>
        <strain evidence="1 2">NPDC006286</strain>
    </source>
</reference>
<accession>A0ABV2VTU3</accession>
<proteinExistence type="predicted"/>
<evidence type="ECO:0000313" key="1">
    <source>
        <dbReference type="EMBL" id="MEU0156220.1"/>
    </source>
</evidence>
<comment type="caution">
    <text evidence="1">The sequence shown here is derived from an EMBL/GenBank/DDBJ whole genome shotgun (WGS) entry which is preliminary data.</text>
</comment>
<gene>
    <name evidence="1" type="ORF">ABZ071_30890</name>
</gene>
<sequence>MTQYTVTPEYIAQAAANAHSTATLIEGELATLRRYVEQMGADWLGVASSTFQAMMTDYNAYARMLHDALDAIGSGLQGNYVNYVNMEQENIAQLVPIAGEIPPMNLEPVPTGPAGPGQITNP</sequence>
<dbReference type="NCBIfam" id="TIGR03930">
    <property type="entry name" value="WXG100_ESAT6"/>
    <property type="match status" value="1"/>
</dbReference>
<dbReference type="InterPro" id="IPR010310">
    <property type="entry name" value="T7SS_ESAT-6-like"/>
</dbReference>
<dbReference type="RefSeq" id="WP_355667751.1">
    <property type="nucleotide sequence ID" value="NZ_JBEXRX010000161.1"/>
</dbReference>
<name>A0ABV2VTU3_9ACTN</name>
<evidence type="ECO:0000313" key="2">
    <source>
        <dbReference type="Proteomes" id="UP001550348"/>
    </source>
</evidence>
<dbReference type="EMBL" id="JBEXRX010000161">
    <property type="protein sequence ID" value="MEU0156220.1"/>
    <property type="molecule type" value="Genomic_DNA"/>
</dbReference>
<organism evidence="1 2">
    <name type="scientific">Micromonospora fulviviridis</name>
    <dbReference type="NCBI Taxonomy" id="47860"/>
    <lineage>
        <taxon>Bacteria</taxon>
        <taxon>Bacillati</taxon>
        <taxon>Actinomycetota</taxon>
        <taxon>Actinomycetes</taxon>
        <taxon>Micromonosporales</taxon>
        <taxon>Micromonosporaceae</taxon>
        <taxon>Micromonospora</taxon>
    </lineage>
</organism>
<dbReference type="Gene3D" id="1.10.287.1060">
    <property type="entry name" value="ESAT-6-like"/>
    <property type="match status" value="1"/>
</dbReference>
<dbReference type="SUPFAM" id="SSF140453">
    <property type="entry name" value="EsxAB dimer-like"/>
    <property type="match status" value="1"/>
</dbReference>
<dbReference type="InterPro" id="IPR036689">
    <property type="entry name" value="ESAT-6-like_sf"/>
</dbReference>
<dbReference type="Pfam" id="PF06013">
    <property type="entry name" value="WXG100"/>
    <property type="match status" value="1"/>
</dbReference>
<protein>
    <submittedName>
        <fullName evidence="1">WXG100 family type VII secretion target</fullName>
    </submittedName>
</protein>
<keyword evidence="2" id="KW-1185">Reference proteome</keyword>
<dbReference type="Proteomes" id="UP001550348">
    <property type="component" value="Unassembled WGS sequence"/>
</dbReference>